<dbReference type="Gene3D" id="3.20.20.80">
    <property type="entry name" value="Glycosidases"/>
    <property type="match status" value="1"/>
</dbReference>
<dbReference type="Proteomes" id="UP000050517">
    <property type="component" value="Unassembled WGS sequence"/>
</dbReference>
<evidence type="ECO:0000256" key="1">
    <source>
        <dbReference type="SAM" id="SignalP"/>
    </source>
</evidence>
<dbReference type="STRING" id="1544416.Cocul_01571"/>
<protein>
    <recommendedName>
        <fullName evidence="2">Rv2525c-like glycoside hydrolase-like domain-containing protein</fullName>
    </recommendedName>
</protein>
<dbReference type="InterPro" id="IPR017853">
    <property type="entry name" value="GH"/>
</dbReference>
<dbReference type="InterPro" id="IPR006311">
    <property type="entry name" value="TAT_signal"/>
</dbReference>
<dbReference type="OrthoDB" id="4472230at2"/>
<sequence>MQKAVNRRTLLKGAGVALAGASALAATPHRTVVDFSAGVPSAEAIKQAGHIGAVRYVSRPRAEWMRAKPVTLAETQHLDTASVYQYGKAETADWRQGALGAAEHVPQAIAFHVAAGGPRNRPIYMAIDDNPSRAEYERLILPYLTAATVALEAGGYRLGVYANHPTIQWCLEDGLGEFFWQHDWGSNGKIHPKATIHQVAGWQSTIEGVTVDINNVYAADWGQWRAAIRP</sequence>
<comment type="caution">
    <text evidence="3">The sequence shown here is derived from an EMBL/GenBank/DDBJ whole genome shotgun (WGS) entry which is preliminary data.</text>
</comment>
<dbReference type="EMBL" id="LKST01000003">
    <property type="protein sequence ID" value="KQB83503.1"/>
    <property type="molecule type" value="Genomic_DNA"/>
</dbReference>
<evidence type="ECO:0000313" key="3">
    <source>
        <dbReference type="EMBL" id="KQB83503.1"/>
    </source>
</evidence>
<dbReference type="SUPFAM" id="SSF51445">
    <property type="entry name" value="(Trans)glycosidases"/>
    <property type="match status" value="1"/>
</dbReference>
<dbReference type="Pfam" id="PF08924">
    <property type="entry name" value="Rv2525c_GlyHyd-like"/>
    <property type="match status" value="1"/>
</dbReference>
<name>A0A0Q1A9Q8_9CORY</name>
<feature type="chain" id="PRO_5006188057" description="Rv2525c-like glycoside hydrolase-like domain-containing protein" evidence="1">
    <location>
        <begin position="26"/>
        <end position="230"/>
    </location>
</feature>
<evidence type="ECO:0000259" key="2">
    <source>
        <dbReference type="Pfam" id="PF08924"/>
    </source>
</evidence>
<gene>
    <name evidence="3" type="ORF">Cocul_01571</name>
</gene>
<dbReference type="PATRIC" id="fig|1544416.3.peg.1576"/>
<organism evidence="3 4">
    <name type="scientific">Corynebacterium oculi</name>
    <dbReference type="NCBI Taxonomy" id="1544416"/>
    <lineage>
        <taxon>Bacteria</taxon>
        <taxon>Bacillati</taxon>
        <taxon>Actinomycetota</taxon>
        <taxon>Actinomycetes</taxon>
        <taxon>Mycobacteriales</taxon>
        <taxon>Corynebacteriaceae</taxon>
        <taxon>Corynebacterium</taxon>
    </lineage>
</organism>
<keyword evidence="4" id="KW-1185">Reference proteome</keyword>
<keyword evidence="1" id="KW-0732">Signal</keyword>
<dbReference type="AlphaFoldDB" id="A0A0Q1A9Q8"/>
<feature type="domain" description="Rv2525c-like glycoside hydrolase-like" evidence="2">
    <location>
        <begin position="43"/>
        <end position="215"/>
    </location>
</feature>
<feature type="signal peptide" evidence="1">
    <location>
        <begin position="1"/>
        <end position="25"/>
    </location>
</feature>
<evidence type="ECO:0000313" key="4">
    <source>
        <dbReference type="Proteomes" id="UP000050517"/>
    </source>
</evidence>
<reference evidence="3 4" key="1">
    <citation type="submission" date="2015-10" db="EMBL/GenBank/DDBJ databases">
        <title>Corynebacteirum lowii and Corynebacterium oculi species nova, derived from human clinical disease and and emended description of Corynebacterium mastiditis.</title>
        <authorList>
            <person name="Bernard K."/>
            <person name="Pacheco A.L."/>
            <person name="Mcdougall C."/>
            <person name="Burtx T."/>
            <person name="Weibe D."/>
            <person name="Tyler S."/>
            <person name="Olson A.B."/>
            <person name="Cnockaert M."/>
            <person name="Eguchi H."/>
            <person name="Kuwahara T."/>
            <person name="Nakayama-Imaohji H."/>
            <person name="Boudewijins M."/>
            <person name="Van Hoecke F."/>
            <person name="Bernier A.-M."/>
            <person name="Vandamme P."/>
        </authorList>
    </citation>
    <scope>NUCLEOTIDE SEQUENCE [LARGE SCALE GENOMIC DNA]</scope>
    <source>
        <strain evidence="3 4">NML 130210</strain>
    </source>
</reference>
<proteinExistence type="predicted"/>
<accession>A0A0Q1A9Q8</accession>
<dbReference type="PROSITE" id="PS51318">
    <property type="entry name" value="TAT"/>
    <property type="match status" value="1"/>
</dbReference>
<dbReference type="InterPro" id="IPR015020">
    <property type="entry name" value="Rv2525c-like_Glyco_Hydro-like"/>
</dbReference>